<gene>
    <name evidence="2" type="ORF">K8V01_06740</name>
</gene>
<organism evidence="2 3">
    <name type="scientific">Pseudoflavonifractor capillosus</name>
    <dbReference type="NCBI Taxonomy" id="106588"/>
    <lineage>
        <taxon>Bacteria</taxon>
        <taxon>Bacillati</taxon>
        <taxon>Bacillota</taxon>
        <taxon>Clostridia</taxon>
        <taxon>Eubacteriales</taxon>
        <taxon>Oscillospiraceae</taxon>
        <taxon>Pseudoflavonifractor</taxon>
    </lineage>
</organism>
<dbReference type="InterPro" id="IPR025246">
    <property type="entry name" value="IS30-like_HTH"/>
</dbReference>
<dbReference type="Pfam" id="PF13936">
    <property type="entry name" value="HTH_38"/>
    <property type="match status" value="1"/>
</dbReference>
<dbReference type="RefSeq" id="WP_295370110.1">
    <property type="nucleotide sequence ID" value="NZ_DYUC01000064.1"/>
</dbReference>
<dbReference type="InterPro" id="IPR009057">
    <property type="entry name" value="Homeodomain-like_sf"/>
</dbReference>
<dbReference type="Gene3D" id="1.10.10.60">
    <property type="entry name" value="Homeodomain-like"/>
    <property type="match status" value="1"/>
</dbReference>
<dbReference type="Proteomes" id="UP000760668">
    <property type="component" value="Unassembled WGS sequence"/>
</dbReference>
<proteinExistence type="predicted"/>
<evidence type="ECO:0000259" key="1">
    <source>
        <dbReference type="Pfam" id="PF13936"/>
    </source>
</evidence>
<feature type="domain" description="Transposase IS30-like HTH" evidence="1">
    <location>
        <begin position="9"/>
        <end position="47"/>
    </location>
</feature>
<accession>A0A921MM94</accession>
<protein>
    <submittedName>
        <fullName evidence="2">Helix-turn-helix domain-containing protein</fullName>
    </submittedName>
</protein>
<name>A0A921MM94_9FIRM</name>
<dbReference type="SUPFAM" id="SSF46689">
    <property type="entry name" value="Homeodomain-like"/>
    <property type="match status" value="1"/>
</dbReference>
<reference evidence="2" key="1">
    <citation type="journal article" date="2021" name="PeerJ">
        <title>Extensive microbial diversity within the chicken gut microbiome revealed by metagenomics and culture.</title>
        <authorList>
            <person name="Gilroy R."/>
            <person name="Ravi A."/>
            <person name="Getino M."/>
            <person name="Pursley I."/>
            <person name="Horton D.L."/>
            <person name="Alikhan N.F."/>
            <person name="Baker D."/>
            <person name="Gharbi K."/>
            <person name="Hall N."/>
            <person name="Watson M."/>
            <person name="Adriaenssens E.M."/>
            <person name="Foster-Nyarko E."/>
            <person name="Jarju S."/>
            <person name="Secka A."/>
            <person name="Antonio M."/>
            <person name="Oren A."/>
            <person name="Chaudhuri R.R."/>
            <person name="La Ragione R."/>
            <person name="Hildebrand F."/>
            <person name="Pallen M.J."/>
        </authorList>
    </citation>
    <scope>NUCLEOTIDE SEQUENCE</scope>
    <source>
        <strain evidence="2">CHK179-5677</strain>
    </source>
</reference>
<evidence type="ECO:0000313" key="3">
    <source>
        <dbReference type="Proteomes" id="UP000760668"/>
    </source>
</evidence>
<reference evidence="2" key="2">
    <citation type="submission" date="2021-09" db="EMBL/GenBank/DDBJ databases">
        <authorList>
            <person name="Gilroy R."/>
        </authorList>
    </citation>
    <scope>NUCLEOTIDE SEQUENCE</scope>
    <source>
        <strain evidence="2">CHK179-5677</strain>
    </source>
</reference>
<evidence type="ECO:0000313" key="2">
    <source>
        <dbReference type="EMBL" id="HJG86701.1"/>
    </source>
</evidence>
<dbReference type="EMBL" id="DYUC01000064">
    <property type="protein sequence ID" value="HJG86701.1"/>
    <property type="molecule type" value="Genomic_DNA"/>
</dbReference>
<sequence>MPKQFKTVEFEDRKKIATMYAAGAIAADIARQIGVSATTIYAELKRGQDGVTLDKNFRPAYDPDLAQKRVQEALRRRGRRKGP</sequence>
<comment type="caution">
    <text evidence="2">The sequence shown here is derived from an EMBL/GenBank/DDBJ whole genome shotgun (WGS) entry which is preliminary data.</text>
</comment>
<dbReference type="AlphaFoldDB" id="A0A921MM94"/>